<dbReference type="AlphaFoldDB" id="A0A0G0T111"/>
<comment type="caution">
    <text evidence="1">The sequence shown here is derived from an EMBL/GenBank/DDBJ whole genome shotgun (WGS) entry which is preliminary data.</text>
</comment>
<sequence>MILLAIAATFKVRSIAAPPQLLMSNVPVPNDFTKHRITSSPITPETILIGKKMKL</sequence>
<proteinExistence type="predicted"/>
<evidence type="ECO:0000313" key="2">
    <source>
        <dbReference type="Proteomes" id="UP000034562"/>
    </source>
</evidence>
<evidence type="ECO:0000313" key="1">
    <source>
        <dbReference type="EMBL" id="KKR70753.1"/>
    </source>
</evidence>
<gene>
    <name evidence="1" type="ORF">UU12_C0017G0004</name>
</gene>
<organism evidence="1 2">
    <name type="scientific">Candidatus Woesebacteria bacterium GW2011_GWA2_40_7b</name>
    <dbReference type="NCBI Taxonomy" id="1618563"/>
    <lineage>
        <taxon>Bacteria</taxon>
        <taxon>Candidatus Woeseibacteriota</taxon>
    </lineage>
</organism>
<name>A0A0G0T111_9BACT</name>
<accession>A0A0G0T111</accession>
<reference evidence="1 2" key="1">
    <citation type="journal article" date="2015" name="Nature">
        <title>rRNA introns, odd ribosomes, and small enigmatic genomes across a large radiation of phyla.</title>
        <authorList>
            <person name="Brown C.T."/>
            <person name="Hug L.A."/>
            <person name="Thomas B.C."/>
            <person name="Sharon I."/>
            <person name="Castelle C.J."/>
            <person name="Singh A."/>
            <person name="Wilkins M.J."/>
            <person name="Williams K.H."/>
            <person name="Banfield J.F."/>
        </authorList>
    </citation>
    <scope>NUCLEOTIDE SEQUENCE [LARGE SCALE GENOMIC DNA]</scope>
</reference>
<dbReference type="EMBL" id="LBZK01000017">
    <property type="protein sequence ID" value="KKR70753.1"/>
    <property type="molecule type" value="Genomic_DNA"/>
</dbReference>
<protein>
    <submittedName>
        <fullName evidence="1">Uncharacterized protein</fullName>
    </submittedName>
</protein>
<dbReference type="Proteomes" id="UP000034562">
    <property type="component" value="Unassembled WGS sequence"/>
</dbReference>